<dbReference type="HOGENOM" id="CLU_585476_0_0_1"/>
<dbReference type="SUPFAM" id="SSF53474">
    <property type="entry name" value="alpha/beta-Hydrolases"/>
    <property type="match status" value="1"/>
</dbReference>
<dbReference type="InterPro" id="IPR029058">
    <property type="entry name" value="AB_hydrolase_fold"/>
</dbReference>
<reference evidence="2" key="2">
    <citation type="submission" date="2015-01" db="EMBL/GenBank/DDBJ databases">
        <title>Evolutionary Origins and Diversification of the Mycorrhizal Mutualists.</title>
        <authorList>
            <consortium name="DOE Joint Genome Institute"/>
            <consortium name="Mycorrhizal Genomics Consortium"/>
            <person name="Kohler A."/>
            <person name="Kuo A."/>
            <person name="Nagy L.G."/>
            <person name="Floudas D."/>
            <person name="Copeland A."/>
            <person name="Barry K.W."/>
            <person name="Cichocki N."/>
            <person name="Veneault-Fourrey C."/>
            <person name="LaButti K."/>
            <person name="Lindquist E.A."/>
            <person name="Lipzen A."/>
            <person name="Lundell T."/>
            <person name="Morin E."/>
            <person name="Murat C."/>
            <person name="Riley R."/>
            <person name="Ohm R."/>
            <person name="Sun H."/>
            <person name="Tunlid A."/>
            <person name="Henrissat B."/>
            <person name="Grigoriev I.V."/>
            <person name="Hibbett D.S."/>
            <person name="Martin F."/>
        </authorList>
    </citation>
    <scope>NUCLEOTIDE SEQUENCE [LARGE SCALE GENOMIC DNA]</scope>
    <source>
        <strain evidence="2">MAFF 305830</strain>
    </source>
</reference>
<dbReference type="STRING" id="933852.A0A0C2XHV2"/>
<accession>A0A0C2XHV2</accession>
<reference evidence="1 2" key="1">
    <citation type="submission" date="2014-04" db="EMBL/GenBank/DDBJ databases">
        <authorList>
            <consortium name="DOE Joint Genome Institute"/>
            <person name="Kuo A."/>
            <person name="Zuccaro A."/>
            <person name="Kohler A."/>
            <person name="Nagy L.G."/>
            <person name="Floudas D."/>
            <person name="Copeland A."/>
            <person name="Barry K.W."/>
            <person name="Cichocki N."/>
            <person name="Veneault-Fourrey C."/>
            <person name="LaButti K."/>
            <person name="Lindquist E.A."/>
            <person name="Lipzen A."/>
            <person name="Lundell T."/>
            <person name="Morin E."/>
            <person name="Murat C."/>
            <person name="Sun H."/>
            <person name="Tunlid A."/>
            <person name="Henrissat B."/>
            <person name="Grigoriev I.V."/>
            <person name="Hibbett D.S."/>
            <person name="Martin F."/>
            <person name="Nordberg H.P."/>
            <person name="Cantor M.N."/>
            <person name="Hua S.X."/>
        </authorList>
    </citation>
    <scope>NUCLEOTIDE SEQUENCE [LARGE SCALE GENOMIC DNA]</scope>
    <source>
        <strain evidence="1 2">MAFF 305830</strain>
    </source>
</reference>
<proteinExistence type="predicted"/>
<dbReference type="OrthoDB" id="2152248at2759"/>
<keyword evidence="2" id="KW-1185">Reference proteome</keyword>
<dbReference type="Proteomes" id="UP000054097">
    <property type="component" value="Unassembled WGS sequence"/>
</dbReference>
<gene>
    <name evidence="1" type="ORF">M408DRAFT_16302</name>
</gene>
<organism evidence="1 2">
    <name type="scientific">Serendipita vermifera MAFF 305830</name>
    <dbReference type="NCBI Taxonomy" id="933852"/>
    <lineage>
        <taxon>Eukaryota</taxon>
        <taxon>Fungi</taxon>
        <taxon>Dikarya</taxon>
        <taxon>Basidiomycota</taxon>
        <taxon>Agaricomycotina</taxon>
        <taxon>Agaricomycetes</taxon>
        <taxon>Sebacinales</taxon>
        <taxon>Serendipitaceae</taxon>
        <taxon>Serendipita</taxon>
    </lineage>
</organism>
<evidence type="ECO:0000313" key="1">
    <source>
        <dbReference type="EMBL" id="KIM28662.1"/>
    </source>
</evidence>
<sequence length="467" mass="51501">MIALATIPEISITFADQSPNSTLTPVVSSIEIPVFVAITRLVVPPSPSDGPSRRTLVQRGLRLGSYRLNCAESVLAQHRNMSSATSVDNSNNNAMRRAFNWAKTSPLASENNSLRAVGLARAHSHRGHSRARSLNSLADLNETLKLNVVPAANNTAHSIRHESRTQSIDLSVLSGIELDVWSTSTNPPPLPPSSGLPRLPVTVLFILHGRNNTRNGIANIANRMLQLNAATLEEEERTWKRELIVVTFDHRNHGSRLVDANANNGWNLKDNTKHNPRHAYVHIGSALDVTTLIEFLPSYLYPDNERKIDQWALAGFSLGGHSTWIAAMNVVLSSFLFPRASQFIGCPDYIPLMYDRASRRGIDASDPAHFPPSLVAYIRSHDPASSAFKLTDASNPFWGKKILAIAGGKDPLVPWTFSRAFFDALEVGDRGVKECFIDPDAKHEWTDAMGEVMAAFIKQHCLLYSRL</sequence>
<dbReference type="AlphaFoldDB" id="A0A0C2XHV2"/>
<protein>
    <submittedName>
        <fullName evidence="1">Uncharacterized protein</fullName>
    </submittedName>
</protein>
<dbReference type="EMBL" id="KN824292">
    <property type="protein sequence ID" value="KIM28662.1"/>
    <property type="molecule type" value="Genomic_DNA"/>
</dbReference>
<name>A0A0C2XHV2_SERVB</name>
<evidence type="ECO:0000313" key="2">
    <source>
        <dbReference type="Proteomes" id="UP000054097"/>
    </source>
</evidence>
<dbReference type="Gene3D" id="3.40.50.1820">
    <property type="entry name" value="alpha/beta hydrolase"/>
    <property type="match status" value="1"/>
</dbReference>